<dbReference type="EMBL" id="FNZQ01000002">
    <property type="protein sequence ID" value="SEK96681.1"/>
    <property type="molecule type" value="Genomic_DNA"/>
</dbReference>
<protein>
    <submittedName>
        <fullName evidence="1">Uncharacterized protein</fullName>
    </submittedName>
</protein>
<gene>
    <name evidence="1" type="ORF">SAMN04488526_1686</name>
</gene>
<organism evidence="1 2">
    <name type="scientific">Jannaschia helgolandensis</name>
    <dbReference type="NCBI Taxonomy" id="188906"/>
    <lineage>
        <taxon>Bacteria</taxon>
        <taxon>Pseudomonadati</taxon>
        <taxon>Pseudomonadota</taxon>
        <taxon>Alphaproteobacteria</taxon>
        <taxon>Rhodobacterales</taxon>
        <taxon>Roseobacteraceae</taxon>
        <taxon>Jannaschia</taxon>
    </lineage>
</organism>
<reference evidence="1 2" key="1">
    <citation type="submission" date="2016-10" db="EMBL/GenBank/DDBJ databases">
        <authorList>
            <person name="de Groot N.N."/>
        </authorList>
    </citation>
    <scope>NUCLEOTIDE SEQUENCE [LARGE SCALE GENOMIC DNA]</scope>
    <source>
        <strain evidence="1 2">DSM 14858</strain>
    </source>
</reference>
<name>A0A1H7LCL7_9RHOB</name>
<dbReference type="STRING" id="188906.SAMN04488526_1686"/>
<dbReference type="Proteomes" id="UP000199283">
    <property type="component" value="Unassembled WGS sequence"/>
</dbReference>
<evidence type="ECO:0000313" key="1">
    <source>
        <dbReference type="EMBL" id="SEK96681.1"/>
    </source>
</evidence>
<accession>A0A1H7LCL7</accession>
<keyword evidence="2" id="KW-1185">Reference proteome</keyword>
<sequence>MMNIASAQTWNWIWPHVGATPINQGLDSEMFDRTDYPYSETFVREAIQNSLDARLDPTKPVVMNFTFHSTGIGPRRAFLEPVMTHRKKAELEVPEEWANGHVRWLVVEDFNTKGLSGSLTSRTSDFWNYWLSLTVRLALTIPSSSSR</sequence>
<proteinExistence type="predicted"/>
<evidence type="ECO:0000313" key="2">
    <source>
        <dbReference type="Proteomes" id="UP000199283"/>
    </source>
</evidence>
<dbReference type="AlphaFoldDB" id="A0A1H7LCL7"/>